<keyword evidence="2" id="KW-0520">NAD</keyword>
<dbReference type="Pfam" id="PF02826">
    <property type="entry name" value="2-Hacid_dh_C"/>
    <property type="match status" value="1"/>
</dbReference>
<dbReference type="Gene3D" id="3.40.50.720">
    <property type="entry name" value="NAD(P)-binding Rossmann-like Domain"/>
    <property type="match status" value="2"/>
</dbReference>
<proteinExistence type="predicted"/>
<accession>A0ABZ0I5A7</accession>
<dbReference type="EMBL" id="CP136864">
    <property type="protein sequence ID" value="WOJ94692.1"/>
    <property type="molecule type" value="Genomic_DNA"/>
</dbReference>
<dbReference type="CDD" id="cd05300">
    <property type="entry name" value="2-Hacid_dh_1"/>
    <property type="match status" value="1"/>
</dbReference>
<sequence>MTVKVLITSYLEPEFVEQIRQVDTRLEVVYEPSLIAKPRYNADHKGLAFTRSAAQEARWQALLADADIIFDFDQTHLDDLPELAGNAKWLQTTSSGVARFIEENRYDQRMPHTVFTNAAGIHAQPLAEFCIMVMTIFNKGLLSLLEDQKRRHWERYAGTDLSNKTLVVVGLGKVGQEVARLARQFRMKTIGVKRSIEGLDARELNVDQLYAPDALHSVLPRADYLVLIAPHTDESENMMGEKEFALMPKGSVLVNIGRGALVDEPALIDALERGHLLGAGLDVFQTEPLPQDSPFWDMPNVIVSPHSASTTDNENRLITELFCENLKLFLAAEPLINAI</sequence>
<dbReference type="Proteomes" id="UP001626537">
    <property type="component" value="Chromosome"/>
</dbReference>
<dbReference type="InterPro" id="IPR029753">
    <property type="entry name" value="D-isomer_DH_CS"/>
</dbReference>
<organism evidence="4 5">
    <name type="scientific">Congregibacter variabilis</name>
    <dbReference type="NCBI Taxonomy" id="3081200"/>
    <lineage>
        <taxon>Bacteria</taxon>
        <taxon>Pseudomonadati</taxon>
        <taxon>Pseudomonadota</taxon>
        <taxon>Gammaproteobacteria</taxon>
        <taxon>Cellvibrionales</taxon>
        <taxon>Halieaceae</taxon>
        <taxon>Congregibacter</taxon>
    </lineage>
</organism>
<keyword evidence="5" id="KW-1185">Reference proteome</keyword>
<gene>
    <name evidence="4" type="ORF">R0135_05870</name>
</gene>
<evidence type="ECO:0000256" key="2">
    <source>
        <dbReference type="ARBA" id="ARBA00023027"/>
    </source>
</evidence>
<name>A0ABZ0I5A7_9GAMM</name>
<dbReference type="InterPro" id="IPR006140">
    <property type="entry name" value="D-isomer_DH_NAD-bd"/>
</dbReference>
<evidence type="ECO:0000259" key="3">
    <source>
        <dbReference type="Pfam" id="PF02826"/>
    </source>
</evidence>
<dbReference type="RefSeq" id="WP_407349329.1">
    <property type="nucleotide sequence ID" value="NZ_CP136864.1"/>
</dbReference>
<dbReference type="PROSITE" id="PS00671">
    <property type="entry name" value="D_2_HYDROXYACID_DH_3"/>
    <property type="match status" value="1"/>
</dbReference>
<keyword evidence="1" id="KW-0560">Oxidoreductase</keyword>
<evidence type="ECO:0000313" key="4">
    <source>
        <dbReference type="EMBL" id="WOJ94692.1"/>
    </source>
</evidence>
<dbReference type="PANTHER" id="PTHR43333:SF1">
    <property type="entry name" value="D-ISOMER SPECIFIC 2-HYDROXYACID DEHYDROGENASE NAD-BINDING DOMAIN-CONTAINING PROTEIN"/>
    <property type="match status" value="1"/>
</dbReference>
<dbReference type="PANTHER" id="PTHR43333">
    <property type="entry name" value="2-HACID_DH_C DOMAIN-CONTAINING PROTEIN"/>
    <property type="match status" value="1"/>
</dbReference>
<feature type="domain" description="D-isomer specific 2-hydroxyacid dehydrogenase NAD-binding" evidence="3">
    <location>
        <begin position="132"/>
        <end position="308"/>
    </location>
</feature>
<dbReference type="InterPro" id="IPR036291">
    <property type="entry name" value="NAD(P)-bd_dom_sf"/>
</dbReference>
<protein>
    <submittedName>
        <fullName evidence="4">D-2-hydroxyacid dehydrogenase</fullName>
    </submittedName>
</protein>
<dbReference type="SUPFAM" id="SSF51735">
    <property type="entry name" value="NAD(P)-binding Rossmann-fold domains"/>
    <property type="match status" value="1"/>
</dbReference>
<reference evidence="4 5" key="1">
    <citation type="submission" date="2023-10" db="EMBL/GenBank/DDBJ databases">
        <title>Two novel species belonging to the OM43/NOR5 clade.</title>
        <authorList>
            <person name="Park M."/>
        </authorList>
    </citation>
    <scope>NUCLEOTIDE SEQUENCE [LARGE SCALE GENOMIC DNA]</scope>
    <source>
        <strain evidence="4 5">IMCC43200</strain>
    </source>
</reference>
<evidence type="ECO:0000313" key="5">
    <source>
        <dbReference type="Proteomes" id="UP001626537"/>
    </source>
</evidence>
<evidence type="ECO:0000256" key="1">
    <source>
        <dbReference type="ARBA" id="ARBA00023002"/>
    </source>
</evidence>